<dbReference type="InterPro" id="IPR001611">
    <property type="entry name" value="Leu-rich_rpt"/>
</dbReference>
<comment type="caution">
    <text evidence="9">The sequence shown here is derived from an EMBL/GenBank/DDBJ whole genome shotgun (WGS) entry which is preliminary data.</text>
</comment>
<dbReference type="SUPFAM" id="SSF52058">
    <property type="entry name" value="L domain-like"/>
    <property type="match status" value="1"/>
</dbReference>
<keyword evidence="10" id="KW-1185">Reference proteome</keyword>
<evidence type="ECO:0000256" key="3">
    <source>
        <dbReference type="ARBA" id="ARBA00022737"/>
    </source>
</evidence>
<comment type="similarity">
    <text evidence="1">Belongs to the disease resistance NB-LRR family.</text>
</comment>
<keyword evidence="6" id="KW-0067">ATP-binding</keyword>
<evidence type="ECO:0008006" key="11">
    <source>
        <dbReference type="Google" id="ProtNLM"/>
    </source>
</evidence>
<dbReference type="InterPro" id="IPR032675">
    <property type="entry name" value="LRR_dom_sf"/>
</dbReference>
<dbReference type="GO" id="GO:0006952">
    <property type="term" value="P:defense response"/>
    <property type="evidence" value="ECO:0007669"/>
    <property type="project" value="UniProtKB-KW"/>
</dbReference>
<dbReference type="PANTHER" id="PTHR33463">
    <property type="entry name" value="NB-ARC DOMAIN-CONTAINING PROTEIN-RELATED"/>
    <property type="match status" value="1"/>
</dbReference>
<dbReference type="FunFam" id="1.10.8.430:FF:000003">
    <property type="entry name" value="Probable disease resistance protein At5g66910"/>
    <property type="match status" value="1"/>
</dbReference>
<dbReference type="InterPro" id="IPR002182">
    <property type="entry name" value="NB-ARC"/>
</dbReference>
<sequence length="834" mass="94867">MGNVCSISLSCDAIISRCLDCTARKATYISELEDNVLALQTVMQKLIEARHDVMSRVIVAEQQQMKRLNQVQGWLFRVQHMETRVVDLIIKDSSQEIDKLCFGGFCSKDCKSSYKFGKKVSKMIKAVITLMADGANFQVVAEMVPEAAVDGIPQEPLLVGLQSTLDKVWRCLAQEEEDQVRIIGLYGMGGVDLQLEKIQENIAQRIGLCNKSWKNKSLQEKARDIFKILLKKKFVLLLDDIWDRVDLTKIGVPLATPKNIASKVGEDTLNSHPDTLELAKSVAQECGGLPLALITIGRAMAYKKTPEEWHYAIQVLKRSASEFPGMGKEVYPLLKFSYDSLSDDRIRSCLLYCSLFPEDHNISKSCLIDCWIGEGILDENDNNQVQNKGYYIIGVLLHACVLEEGRGSDYVKMHDVIRDMALWITCEIEKENIWIQAGDGLTEAPKIGKWEGVTRVSLMDNEIEDLLEFSTCSHLTTLFLQANRLMTINGYFFQFMPSLKVLNLSSNCFLNELSPGISKLVSLQYLNLSETSIRELPNELKSLVNLKCLNLEQMRYIRVIPRQLISCFSMLQVLRMFNYDSQDYIAQDSVLFGGYEFLVEELLCLKYINVLTITLKSSDALGRFLSCSKLQSCTQSLSLQSFSDSKSLNVLSIADVKHLQTLYLKSEYLEELKIGGAQEVQSIRDTHGFRSLHTFHVYSCGKLRDLTWLVFAQNLKFLFVSNCLLMEEIISAREIGQVSEMMRNLNPFGKLELLQLKDLPHLRSIYCNALPFLLLKDMKVLKCRNLKKLPLDSNSTKERKIVIEGDEDWWKEFQWEDEATQNAFLPCFKSQSSS</sequence>
<keyword evidence="3" id="KW-0677">Repeat</keyword>
<dbReference type="FunFam" id="1.10.10.10:FF:000322">
    <property type="entry name" value="Probable disease resistance protein At1g63360"/>
    <property type="match status" value="1"/>
</dbReference>
<evidence type="ECO:0000259" key="8">
    <source>
        <dbReference type="Pfam" id="PF23559"/>
    </source>
</evidence>
<dbReference type="InterPro" id="IPR036388">
    <property type="entry name" value="WH-like_DNA-bd_sf"/>
</dbReference>
<dbReference type="InterPro" id="IPR050905">
    <property type="entry name" value="Plant_NBS-LRR"/>
</dbReference>
<dbReference type="Proteomes" id="UP001281410">
    <property type="component" value="Unassembled WGS sequence"/>
</dbReference>
<dbReference type="InterPro" id="IPR027417">
    <property type="entry name" value="P-loop_NTPase"/>
</dbReference>
<name>A0AAE0AKQ3_9ROSI</name>
<keyword evidence="2" id="KW-0433">Leucine-rich repeat</keyword>
<feature type="domain" description="NB-ARC" evidence="7">
    <location>
        <begin position="195"/>
        <end position="257"/>
    </location>
</feature>
<gene>
    <name evidence="9" type="ORF">Dsin_013573</name>
</gene>
<dbReference type="Pfam" id="PF13855">
    <property type="entry name" value="LRR_8"/>
    <property type="match status" value="1"/>
</dbReference>
<dbReference type="Gene3D" id="1.10.8.430">
    <property type="entry name" value="Helical domain of apoptotic protease-activating factors"/>
    <property type="match status" value="1"/>
</dbReference>
<dbReference type="Gene3D" id="3.80.10.10">
    <property type="entry name" value="Ribonuclease Inhibitor"/>
    <property type="match status" value="2"/>
</dbReference>
<evidence type="ECO:0000313" key="10">
    <source>
        <dbReference type="Proteomes" id="UP001281410"/>
    </source>
</evidence>
<evidence type="ECO:0000256" key="6">
    <source>
        <dbReference type="ARBA" id="ARBA00022840"/>
    </source>
</evidence>
<dbReference type="SUPFAM" id="SSF52540">
    <property type="entry name" value="P-loop containing nucleoside triphosphate hydrolases"/>
    <property type="match status" value="1"/>
</dbReference>
<dbReference type="Pfam" id="PF00931">
    <property type="entry name" value="NB-ARC"/>
    <property type="match status" value="1"/>
</dbReference>
<evidence type="ECO:0000256" key="5">
    <source>
        <dbReference type="ARBA" id="ARBA00022821"/>
    </source>
</evidence>
<proteinExistence type="inferred from homology"/>
<evidence type="ECO:0000313" key="9">
    <source>
        <dbReference type="EMBL" id="KAK3219603.1"/>
    </source>
</evidence>
<keyword evidence="5" id="KW-0611">Plant defense</keyword>
<dbReference type="GO" id="GO:0043531">
    <property type="term" value="F:ADP binding"/>
    <property type="evidence" value="ECO:0007669"/>
    <property type="project" value="InterPro"/>
</dbReference>
<evidence type="ECO:0000256" key="2">
    <source>
        <dbReference type="ARBA" id="ARBA00022614"/>
    </source>
</evidence>
<dbReference type="PANTHER" id="PTHR33463:SF220">
    <property type="entry name" value="NB-ARC DOMAIN-CONTAINING PROTEIN"/>
    <property type="match status" value="1"/>
</dbReference>
<dbReference type="GO" id="GO:0005524">
    <property type="term" value="F:ATP binding"/>
    <property type="evidence" value="ECO:0007669"/>
    <property type="project" value="UniProtKB-KW"/>
</dbReference>
<keyword evidence="4" id="KW-0547">Nucleotide-binding</keyword>
<dbReference type="AlphaFoldDB" id="A0AAE0AKQ3"/>
<evidence type="ECO:0000256" key="4">
    <source>
        <dbReference type="ARBA" id="ARBA00022741"/>
    </source>
</evidence>
<dbReference type="Pfam" id="PF23559">
    <property type="entry name" value="WHD_DRP"/>
    <property type="match status" value="1"/>
</dbReference>
<accession>A0AAE0AKQ3</accession>
<reference evidence="9" key="1">
    <citation type="journal article" date="2023" name="Plant J.">
        <title>Genome sequences and population genomics provide insights into the demographic history, inbreeding, and mutation load of two 'living fossil' tree species of Dipteronia.</title>
        <authorList>
            <person name="Feng Y."/>
            <person name="Comes H.P."/>
            <person name="Chen J."/>
            <person name="Zhu S."/>
            <person name="Lu R."/>
            <person name="Zhang X."/>
            <person name="Li P."/>
            <person name="Qiu J."/>
            <person name="Olsen K.M."/>
            <person name="Qiu Y."/>
        </authorList>
    </citation>
    <scope>NUCLEOTIDE SEQUENCE</scope>
    <source>
        <strain evidence="9">NBL</strain>
    </source>
</reference>
<protein>
    <recommendedName>
        <fullName evidence="11">NB-ARC domain-containing protein</fullName>
    </recommendedName>
</protein>
<dbReference type="InterPro" id="IPR042197">
    <property type="entry name" value="Apaf_helical"/>
</dbReference>
<dbReference type="InterPro" id="IPR058922">
    <property type="entry name" value="WHD_DRP"/>
</dbReference>
<feature type="domain" description="Disease resistance protein winged helix" evidence="8">
    <location>
        <begin position="355"/>
        <end position="421"/>
    </location>
</feature>
<dbReference type="EMBL" id="JANJYJ010000004">
    <property type="protein sequence ID" value="KAK3219603.1"/>
    <property type="molecule type" value="Genomic_DNA"/>
</dbReference>
<evidence type="ECO:0000256" key="1">
    <source>
        <dbReference type="ARBA" id="ARBA00008894"/>
    </source>
</evidence>
<dbReference type="Gene3D" id="1.10.10.10">
    <property type="entry name" value="Winged helix-like DNA-binding domain superfamily/Winged helix DNA-binding domain"/>
    <property type="match status" value="1"/>
</dbReference>
<organism evidence="9 10">
    <name type="scientific">Dipteronia sinensis</name>
    <dbReference type="NCBI Taxonomy" id="43782"/>
    <lineage>
        <taxon>Eukaryota</taxon>
        <taxon>Viridiplantae</taxon>
        <taxon>Streptophyta</taxon>
        <taxon>Embryophyta</taxon>
        <taxon>Tracheophyta</taxon>
        <taxon>Spermatophyta</taxon>
        <taxon>Magnoliopsida</taxon>
        <taxon>eudicotyledons</taxon>
        <taxon>Gunneridae</taxon>
        <taxon>Pentapetalae</taxon>
        <taxon>rosids</taxon>
        <taxon>malvids</taxon>
        <taxon>Sapindales</taxon>
        <taxon>Sapindaceae</taxon>
        <taxon>Hippocastanoideae</taxon>
        <taxon>Acereae</taxon>
        <taxon>Dipteronia</taxon>
    </lineage>
</organism>
<evidence type="ECO:0000259" key="7">
    <source>
        <dbReference type="Pfam" id="PF00931"/>
    </source>
</evidence>